<dbReference type="PANTHER" id="PTHR31343:SF4">
    <property type="entry name" value="DUF789 DOMAIN-CONTAINING PROTEIN"/>
    <property type="match status" value="1"/>
</dbReference>
<dbReference type="InterPro" id="IPR008507">
    <property type="entry name" value="DUF789"/>
</dbReference>
<proteinExistence type="predicted"/>
<organism evidence="2 3">
    <name type="scientific">Salvia divinorum</name>
    <name type="common">Maria pastora</name>
    <name type="synonym">Diviner's sage</name>
    <dbReference type="NCBI Taxonomy" id="28513"/>
    <lineage>
        <taxon>Eukaryota</taxon>
        <taxon>Viridiplantae</taxon>
        <taxon>Streptophyta</taxon>
        <taxon>Embryophyta</taxon>
        <taxon>Tracheophyta</taxon>
        <taxon>Spermatophyta</taxon>
        <taxon>Magnoliopsida</taxon>
        <taxon>eudicotyledons</taxon>
        <taxon>Gunneridae</taxon>
        <taxon>Pentapetalae</taxon>
        <taxon>asterids</taxon>
        <taxon>lamiids</taxon>
        <taxon>Lamiales</taxon>
        <taxon>Lamiaceae</taxon>
        <taxon>Nepetoideae</taxon>
        <taxon>Mentheae</taxon>
        <taxon>Salviinae</taxon>
        <taxon>Salvia</taxon>
        <taxon>Salvia subgen. Calosphace</taxon>
    </lineage>
</organism>
<gene>
    <name evidence="2" type="ORF">AAHA92_13740</name>
</gene>
<feature type="compositionally biased region" description="Low complexity" evidence="1">
    <location>
        <begin position="27"/>
        <end position="44"/>
    </location>
</feature>
<dbReference type="AlphaFoldDB" id="A0ABD1H9A5"/>
<dbReference type="Pfam" id="PF05623">
    <property type="entry name" value="DUF789"/>
    <property type="match status" value="1"/>
</dbReference>
<protein>
    <submittedName>
        <fullName evidence="2">Uncharacterized protein</fullName>
    </submittedName>
</protein>
<keyword evidence="3" id="KW-1185">Reference proteome</keyword>
<reference evidence="2 3" key="1">
    <citation type="submission" date="2024-06" db="EMBL/GenBank/DDBJ databases">
        <title>A chromosome level genome sequence of Diviner's sage (Salvia divinorum).</title>
        <authorList>
            <person name="Ford S.A."/>
            <person name="Ro D.-K."/>
            <person name="Ness R.W."/>
            <person name="Phillips M.A."/>
        </authorList>
    </citation>
    <scope>NUCLEOTIDE SEQUENCE [LARGE SCALE GENOMIC DNA]</scope>
    <source>
        <strain evidence="2">SAF-2024a</strain>
        <tissue evidence="2">Leaf</tissue>
    </source>
</reference>
<feature type="region of interest" description="Disordered" evidence="1">
    <location>
        <begin position="1"/>
        <end position="54"/>
    </location>
</feature>
<comment type="caution">
    <text evidence="2">The sequence shown here is derived from an EMBL/GenBank/DDBJ whole genome shotgun (WGS) entry which is preliminary data.</text>
</comment>
<evidence type="ECO:0000313" key="3">
    <source>
        <dbReference type="Proteomes" id="UP001567538"/>
    </source>
</evidence>
<sequence length="367" mass="41226">MPGKGGHGGPPRHRNGGDRICRERLSQQQQQVVRQQQQKRQVQQNGGWKVEAAGGDDSSAVRALVVPRSVSNLDRLMESVAPFIEARYSPEVYPRGFETSEVDSRAFFYLEDLWESFSEWSVYGRGVPLLLYGGEPIQQYYVPSLSGIQLHIHPSKASSTLIALMSTAGSSNWEGNVGAKYVFDLDSQQLSRFDNADSPGQLSVQYFERDSPYDRRPLSNKMSLLTSPFPELSKIRSCDLLPTSWICVAWYPIYRIPVGSTMQDSNAAFLTFHSLSTQSRISSAPPKFHQANTRTVHGFVDPTAKISLPVFALASYKLRGSIFGPRGTQEWEQENSLMQAAENWLRCVQVELPDYSHFRKKCSGVMF</sequence>
<accession>A0ABD1H9A5</accession>
<evidence type="ECO:0000313" key="2">
    <source>
        <dbReference type="EMBL" id="KAL1553012.1"/>
    </source>
</evidence>
<name>A0ABD1H9A5_SALDI</name>
<dbReference type="PANTHER" id="PTHR31343">
    <property type="entry name" value="T15D22.8"/>
    <property type="match status" value="1"/>
</dbReference>
<evidence type="ECO:0000256" key="1">
    <source>
        <dbReference type="SAM" id="MobiDB-lite"/>
    </source>
</evidence>
<dbReference type="Proteomes" id="UP001567538">
    <property type="component" value="Unassembled WGS sequence"/>
</dbReference>
<dbReference type="EMBL" id="JBEAFC010000006">
    <property type="protein sequence ID" value="KAL1553012.1"/>
    <property type="molecule type" value="Genomic_DNA"/>
</dbReference>
<feature type="compositionally biased region" description="Basic and acidic residues" evidence="1">
    <location>
        <begin position="15"/>
        <end position="25"/>
    </location>
</feature>